<reference evidence="5 6" key="1">
    <citation type="submission" date="2024-03" db="EMBL/GenBank/DDBJ databases">
        <title>Adaptation during the transition from Ophiocordyceps entomopathogen to insect associate is accompanied by gene loss and intensified selection.</title>
        <authorList>
            <person name="Ward C.M."/>
            <person name="Onetto C.A."/>
            <person name="Borneman A.R."/>
        </authorList>
    </citation>
    <scope>NUCLEOTIDE SEQUENCE [LARGE SCALE GENOMIC DNA]</scope>
    <source>
        <strain evidence="5">AWRI1</strain>
        <tissue evidence="5">Single Adult Female</tissue>
    </source>
</reference>
<sequence>MSSGESNDDLAPDEYVVEKILEKRIMDDGRIEYYLKWRGFTDEFNTWEPEENLQCDDLIREFKRELKRKRSLGRFRNKKNKILRQRLPSVNEKVLPNKNSENKTELLTASAGDQNTRDTGKSQCQRSSAMKEGRKGGKIFGATNIGGQLQFQLKLEDQEEPCFVLAQDAYKDFPLLVIDFYEKILRFGEYSE</sequence>
<evidence type="ECO:0000256" key="1">
    <source>
        <dbReference type="ARBA" id="ARBA00004123"/>
    </source>
</evidence>
<dbReference type="Pfam" id="PF01393">
    <property type="entry name" value="Chromo_shadow"/>
    <property type="match status" value="1"/>
</dbReference>
<dbReference type="Proteomes" id="UP001367676">
    <property type="component" value="Unassembled WGS sequence"/>
</dbReference>
<gene>
    <name evidence="5" type="ORF">V9T40_002444</name>
</gene>
<dbReference type="Gene3D" id="2.40.50.40">
    <property type="match status" value="2"/>
</dbReference>
<dbReference type="InterPro" id="IPR051219">
    <property type="entry name" value="Heterochromatin_chromo-domain"/>
</dbReference>
<name>A0AAN9TII0_9HEMI</name>
<accession>A0AAN9TII0</accession>
<dbReference type="PANTHER" id="PTHR22812">
    <property type="entry name" value="CHROMOBOX PROTEIN"/>
    <property type="match status" value="1"/>
</dbReference>
<dbReference type="EMBL" id="JBBCAQ010000022">
    <property type="protein sequence ID" value="KAK7590831.1"/>
    <property type="molecule type" value="Genomic_DNA"/>
</dbReference>
<dbReference type="GO" id="GO:0005634">
    <property type="term" value="C:nucleus"/>
    <property type="evidence" value="ECO:0007669"/>
    <property type="project" value="UniProtKB-SubCell"/>
</dbReference>
<organism evidence="5 6">
    <name type="scientific">Parthenolecanium corni</name>
    <dbReference type="NCBI Taxonomy" id="536013"/>
    <lineage>
        <taxon>Eukaryota</taxon>
        <taxon>Metazoa</taxon>
        <taxon>Ecdysozoa</taxon>
        <taxon>Arthropoda</taxon>
        <taxon>Hexapoda</taxon>
        <taxon>Insecta</taxon>
        <taxon>Pterygota</taxon>
        <taxon>Neoptera</taxon>
        <taxon>Paraneoptera</taxon>
        <taxon>Hemiptera</taxon>
        <taxon>Sternorrhyncha</taxon>
        <taxon>Coccoidea</taxon>
        <taxon>Coccidae</taxon>
        <taxon>Parthenolecanium</taxon>
    </lineage>
</organism>
<feature type="region of interest" description="Disordered" evidence="3">
    <location>
        <begin position="108"/>
        <end position="132"/>
    </location>
</feature>
<dbReference type="PRINTS" id="PR00504">
    <property type="entry name" value="CHROMODOMAIN"/>
</dbReference>
<evidence type="ECO:0000256" key="3">
    <source>
        <dbReference type="SAM" id="MobiDB-lite"/>
    </source>
</evidence>
<comment type="caution">
    <text evidence="5">The sequence shown here is derived from an EMBL/GenBank/DDBJ whole genome shotgun (WGS) entry which is preliminary data.</text>
</comment>
<dbReference type="InterPro" id="IPR000953">
    <property type="entry name" value="Chromo/chromo_shadow_dom"/>
</dbReference>
<dbReference type="InterPro" id="IPR023780">
    <property type="entry name" value="Chromo_domain"/>
</dbReference>
<dbReference type="PROSITE" id="PS50013">
    <property type="entry name" value="CHROMO_2"/>
    <property type="match status" value="1"/>
</dbReference>
<evidence type="ECO:0000313" key="5">
    <source>
        <dbReference type="EMBL" id="KAK7590831.1"/>
    </source>
</evidence>
<dbReference type="InterPro" id="IPR023779">
    <property type="entry name" value="Chromodomain_CS"/>
</dbReference>
<evidence type="ECO:0000313" key="6">
    <source>
        <dbReference type="Proteomes" id="UP001367676"/>
    </source>
</evidence>
<keyword evidence="6" id="KW-1185">Reference proteome</keyword>
<protein>
    <recommendedName>
        <fullName evidence="4">Chromo domain-containing protein</fullName>
    </recommendedName>
</protein>
<dbReference type="Pfam" id="PF00385">
    <property type="entry name" value="Chromo"/>
    <property type="match status" value="1"/>
</dbReference>
<dbReference type="SMART" id="SM00298">
    <property type="entry name" value="CHROMO"/>
    <property type="match status" value="1"/>
</dbReference>
<dbReference type="SUPFAM" id="SSF54160">
    <property type="entry name" value="Chromo domain-like"/>
    <property type="match status" value="2"/>
</dbReference>
<dbReference type="InterPro" id="IPR017984">
    <property type="entry name" value="Chromo_dom_subgr"/>
</dbReference>
<dbReference type="InterPro" id="IPR008251">
    <property type="entry name" value="Chromo_shadow_dom"/>
</dbReference>
<evidence type="ECO:0000259" key="4">
    <source>
        <dbReference type="PROSITE" id="PS50013"/>
    </source>
</evidence>
<dbReference type="PROSITE" id="PS00598">
    <property type="entry name" value="CHROMO_1"/>
    <property type="match status" value="1"/>
</dbReference>
<dbReference type="AlphaFoldDB" id="A0AAN9TII0"/>
<keyword evidence="2" id="KW-0539">Nucleus</keyword>
<feature type="domain" description="Chromo" evidence="4">
    <location>
        <begin position="15"/>
        <end position="74"/>
    </location>
</feature>
<dbReference type="CDD" id="cd00034">
    <property type="entry name" value="CSD"/>
    <property type="match status" value="1"/>
</dbReference>
<proteinExistence type="predicted"/>
<dbReference type="InterPro" id="IPR016197">
    <property type="entry name" value="Chromo-like_dom_sf"/>
</dbReference>
<evidence type="ECO:0000256" key="2">
    <source>
        <dbReference type="ARBA" id="ARBA00023242"/>
    </source>
</evidence>
<dbReference type="GO" id="GO:0000792">
    <property type="term" value="C:heterochromatin"/>
    <property type="evidence" value="ECO:0007669"/>
    <property type="project" value="UniProtKB-ARBA"/>
</dbReference>
<comment type="subcellular location">
    <subcellularLocation>
        <location evidence="1">Nucleus</location>
    </subcellularLocation>
</comment>